<dbReference type="RefSeq" id="WP_345206294.1">
    <property type="nucleotide sequence ID" value="NZ_BAABGM010000015.1"/>
</dbReference>
<dbReference type="EC" id="6.3.2.17" evidence="2"/>
<dbReference type="SUPFAM" id="SSF53623">
    <property type="entry name" value="MurD-like peptide ligases, catalytic domain"/>
    <property type="match status" value="1"/>
</dbReference>
<dbReference type="Gene3D" id="3.40.1190.10">
    <property type="entry name" value="Mur-like, catalytic domain"/>
    <property type="match status" value="1"/>
</dbReference>
<dbReference type="PROSITE" id="PS01011">
    <property type="entry name" value="FOLYLPOLYGLU_SYNT_1"/>
    <property type="match status" value="1"/>
</dbReference>
<dbReference type="PROSITE" id="PS01012">
    <property type="entry name" value="FOLYLPOLYGLU_SYNT_2"/>
    <property type="match status" value="1"/>
</dbReference>
<dbReference type="InterPro" id="IPR018109">
    <property type="entry name" value="Folylpolyglutamate_synth_CS"/>
</dbReference>
<evidence type="ECO:0000256" key="7">
    <source>
        <dbReference type="ARBA" id="ARBA00022842"/>
    </source>
</evidence>
<protein>
    <recommendedName>
        <fullName evidence="2">tetrahydrofolate synthase</fullName>
        <ecNumber evidence="2">6.3.2.17</ecNumber>
    </recommendedName>
    <alternativeName>
        <fullName evidence="8">Tetrahydrofolylpolyglutamate synthase</fullName>
    </alternativeName>
</protein>
<keyword evidence="13" id="KW-1185">Reference proteome</keyword>
<dbReference type="Gene3D" id="3.90.190.20">
    <property type="entry name" value="Mur ligase, C-terminal domain"/>
    <property type="match status" value="1"/>
</dbReference>
<dbReference type="PANTHER" id="PTHR11136:SF0">
    <property type="entry name" value="DIHYDROFOLATE SYNTHETASE-RELATED"/>
    <property type="match status" value="1"/>
</dbReference>
<gene>
    <name evidence="12" type="ORF">GCM10023168_24410</name>
</gene>
<keyword evidence="6 10" id="KW-0067">ATP-binding</keyword>
<comment type="caution">
    <text evidence="12">The sequence shown here is derived from an EMBL/GenBank/DDBJ whole genome shotgun (WGS) entry which is preliminary data.</text>
</comment>
<evidence type="ECO:0000256" key="10">
    <source>
        <dbReference type="PIRNR" id="PIRNR001563"/>
    </source>
</evidence>
<evidence type="ECO:0000313" key="13">
    <source>
        <dbReference type="Proteomes" id="UP001500945"/>
    </source>
</evidence>
<dbReference type="EMBL" id="BAABGM010000015">
    <property type="protein sequence ID" value="GAA4407873.1"/>
    <property type="molecule type" value="Genomic_DNA"/>
</dbReference>
<reference evidence="13" key="1">
    <citation type="journal article" date="2019" name="Int. J. Syst. Evol. Microbiol.">
        <title>The Global Catalogue of Microorganisms (GCM) 10K type strain sequencing project: providing services to taxonomists for standard genome sequencing and annotation.</title>
        <authorList>
            <consortium name="The Broad Institute Genomics Platform"/>
            <consortium name="The Broad Institute Genome Sequencing Center for Infectious Disease"/>
            <person name="Wu L."/>
            <person name="Ma J."/>
        </authorList>
    </citation>
    <scope>NUCLEOTIDE SEQUENCE [LARGE SCALE GENOMIC DNA]</scope>
    <source>
        <strain evidence="13">JCM 17809</strain>
    </source>
</reference>
<evidence type="ECO:0000256" key="8">
    <source>
        <dbReference type="ARBA" id="ARBA00030592"/>
    </source>
</evidence>
<organism evidence="12 13">
    <name type="scientific">Fodinibacter luteus</name>
    <dbReference type="NCBI Taxonomy" id="552064"/>
    <lineage>
        <taxon>Bacteria</taxon>
        <taxon>Bacillati</taxon>
        <taxon>Actinomycetota</taxon>
        <taxon>Actinomycetes</taxon>
        <taxon>Micrococcales</taxon>
        <taxon>Intrasporangiaceae</taxon>
        <taxon>Fodinibacter (ex Wang et al. 2009)</taxon>
    </lineage>
</organism>
<dbReference type="InterPro" id="IPR036565">
    <property type="entry name" value="Mur-like_cat_sf"/>
</dbReference>
<dbReference type="SUPFAM" id="SSF53244">
    <property type="entry name" value="MurD-like peptide ligases, peptide-binding domain"/>
    <property type="match status" value="1"/>
</dbReference>
<dbReference type="PIRSF" id="PIRSF001563">
    <property type="entry name" value="Folylpolyglu_synth"/>
    <property type="match status" value="1"/>
</dbReference>
<evidence type="ECO:0000256" key="6">
    <source>
        <dbReference type="ARBA" id="ARBA00022840"/>
    </source>
</evidence>
<evidence type="ECO:0000256" key="5">
    <source>
        <dbReference type="ARBA" id="ARBA00022741"/>
    </source>
</evidence>
<evidence type="ECO:0000313" key="12">
    <source>
        <dbReference type="EMBL" id="GAA4407873.1"/>
    </source>
</evidence>
<dbReference type="InterPro" id="IPR036615">
    <property type="entry name" value="Mur_ligase_C_dom_sf"/>
</dbReference>
<dbReference type="Proteomes" id="UP001500945">
    <property type="component" value="Unassembled WGS sequence"/>
</dbReference>
<keyword evidence="7" id="KW-0460">Magnesium</keyword>
<evidence type="ECO:0000256" key="3">
    <source>
        <dbReference type="ARBA" id="ARBA00022598"/>
    </source>
</evidence>
<comment type="similarity">
    <text evidence="1 10">Belongs to the folylpolyglutamate synthase family.</text>
</comment>
<proteinExistence type="inferred from homology"/>
<evidence type="ECO:0000256" key="4">
    <source>
        <dbReference type="ARBA" id="ARBA00022723"/>
    </source>
</evidence>
<dbReference type="PANTHER" id="PTHR11136">
    <property type="entry name" value="FOLYLPOLYGLUTAMATE SYNTHASE-RELATED"/>
    <property type="match status" value="1"/>
</dbReference>
<keyword evidence="5 10" id="KW-0547">Nucleotide-binding</keyword>
<evidence type="ECO:0000256" key="1">
    <source>
        <dbReference type="ARBA" id="ARBA00008276"/>
    </source>
</evidence>
<dbReference type="InterPro" id="IPR004101">
    <property type="entry name" value="Mur_ligase_C"/>
</dbReference>
<dbReference type="Pfam" id="PF02875">
    <property type="entry name" value="Mur_ligase_C"/>
    <property type="match status" value="1"/>
</dbReference>
<accession>A0ABP8KIC0</accession>
<sequence>MSPAPDASQRDAAHQLDVTRRMREVEESILSRAPEHDLEPSLDRIRAVMELLGDPQRTFPVIHVTGTNGKTSTARVIESVLRELGLNTGRFTSPHLHSMLERIAVGGRPVDAERFLAAYDEVIPFVEMVDARSIVDGGPPMTYFEVLVAVAYAAFADLPVDVAVVEVGMGGSWDATNVVDAPVSVVTPIDLDHRHFLGDTVEEIAGEKAGIIKADAITVVGLQPAEEAAEVLVDRANDVGARIVFEGNEFGVTERDVAVGGQQISVRGLAADYPDLFLPLHGTHQAQNAAVAVVAVEAFLGGGGQPLDIDVLRTGLAAVQSPGRLEIVRRSPTVLVDAAHNPAGARVLARAVTESFTFSRLVGVVAVMKDKDAAEILEALEPVLDEVVVTRTTSPRAMSPRRLGEIAVDVFGEHRVTVVDDLPDALDQAAGLADAGGGVSGGVLATGSVVTAAEVRMLLGTTDV</sequence>
<evidence type="ECO:0000256" key="2">
    <source>
        <dbReference type="ARBA" id="ARBA00013025"/>
    </source>
</evidence>
<evidence type="ECO:0000259" key="11">
    <source>
        <dbReference type="Pfam" id="PF02875"/>
    </source>
</evidence>
<feature type="domain" description="Mur ligase C-terminal" evidence="11">
    <location>
        <begin position="323"/>
        <end position="437"/>
    </location>
</feature>
<keyword evidence="3 10" id="KW-0436">Ligase</keyword>
<dbReference type="NCBIfam" id="TIGR01499">
    <property type="entry name" value="folC"/>
    <property type="match status" value="1"/>
</dbReference>
<name>A0ABP8KIC0_9MICO</name>
<keyword evidence="4" id="KW-0479">Metal-binding</keyword>
<dbReference type="InterPro" id="IPR001645">
    <property type="entry name" value="Folylpolyglutamate_synth"/>
</dbReference>
<comment type="catalytic activity">
    <reaction evidence="9">
        <text>(6S)-5,6,7,8-tetrahydrofolyl-(gamma-L-Glu)(n) + L-glutamate + ATP = (6S)-5,6,7,8-tetrahydrofolyl-(gamma-L-Glu)(n+1) + ADP + phosphate + H(+)</text>
        <dbReference type="Rhea" id="RHEA:10580"/>
        <dbReference type="Rhea" id="RHEA-COMP:14738"/>
        <dbReference type="Rhea" id="RHEA-COMP:14740"/>
        <dbReference type="ChEBI" id="CHEBI:15378"/>
        <dbReference type="ChEBI" id="CHEBI:29985"/>
        <dbReference type="ChEBI" id="CHEBI:30616"/>
        <dbReference type="ChEBI" id="CHEBI:43474"/>
        <dbReference type="ChEBI" id="CHEBI:141005"/>
        <dbReference type="ChEBI" id="CHEBI:456216"/>
        <dbReference type="EC" id="6.3.2.17"/>
    </reaction>
</comment>
<evidence type="ECO:0000256" key="9">
    <source>
        <dbReference type="ARBA" id="ARBA00047493"/>
    </source>
</evidence>